<dbReference type="GO" id="GO:0005886">
    <property type="term" value="C:plasma membrane"/>
    <property type="evidence" value="ECO:0007669"/>
    <property type="project" value="TreeGrafter"/>
</dbReference>
<evidence type="ECO:0000313" key="2">
    <source>
        <dbReference type="Proteomes" id="UP000092461"/>
    </source>
</evidence>
<name>A0A1B0CMR0_LUTLO</name>
<organism evidence="1 2">
    <name type="scientific">Lutzomyia longipalpis</name>
    <name type="common">Sand fly</name>
    <dbReference type="NCBI Taxonomy" id="7200"/>
    <lineage>
        <taxon>Eukaryota</taxon>
        <taxon>Metazoa</taxon>
        <taxon>Ecdysozoa</taxon>
        <taxon>Arthropoda</taxon>
        <taxon>Hexapoda</taxon>
        <taxon>Insecta</taxon>
        <taxon>Pterygota</taxon>
        <taxon>Neoptera</taxon>
        <taxon>Endopterygota</taxon>
        <taxon>Diptera</taxon>
        <taxon>Nematocera</taxon>
        <taxon>Psychodoidea</taxon>
        <taxon>Psychodidae</taxon>
        <taxon>Lutzomyia</taxon>
        <taxon>Lutzomyia</taxon>
    </lineage>
</organism>
<protein>
    <submittedName>
        <fullName evidence="1">Uncharacterized protein</fullName>
    </submittedName>
</protein>
<dbReference type="EMBL" id="AJWK01019113">
    <property type="status" value="NOT_ANNOTATED_CDS"/>
    <property type="molecule type" value="Genomic_DNA"/>
</dbReference>
<dbReference type="VEuPathDB" id="VectorBase:LLONM1_007118"/>
<accession>A0A1B0CMR0</accession>
<keyword evidence="2" id="KW-1185">Reference proteome</keyword>
<dbReference type="Proteomes" id="UP000092461">
    <property type="component" value="Unassembled WGS sequence"/>
</dbReference>
<proteinExistence type="predicted"/>
<reference evidence="1" key="1">
    <citation type="submission" date="2020-05" db="UniProtKB">
        <authorList>
            <consortium name="EnsemblMetazoa"/>
        </authorList>
    </citation>
    <scope>IDENTIFICATION</scope>
    <source>
        <strain evidence="1">Jacobina</strain>
    </source>
</reference>
<dbReference type="EnsemblMetazoa" id="LLOJ005948-RA">
    <property type="protein sequence ID" value="LLOJ005948-PA"/>
    <property type="gene ID" value="LLOJ005948"/>
</dbReference>
<dbReference type="PANTHER" id="PTHR36300:SF1">
    <property type="entry name" value="RAW, ISOFORM A"/>
    <property type="match status" value="1"/>
</dbReference>
<dbReference type="AlphaFoldDB" id="A0A1B0CMR0"/>
<dbReference type="PANTHER" id="PTHR36300">
    <property type="entry name" value="RAW, ISOFORM A"/>
    <property type="match status" value="1"/>
</dbReference>
<sequence>MQQKYNEFIIIPVHREYIDLTRNQNLLRELVLRRGLPILDSIPSGLQRTKAILSGNEGQSPPSNIASRLISVRRAFDRICATSVDEITTHECQLALSYLGYTNSIISQENIRKIVTVNRDVQKKCES</sequence>
<evidence type="ECO:0000313" key="1">
    <source>
        <dbReference type="EnsemblMetazoa" id="LLOJ005948-PA"/>
    </source>
</evidence>
<dbReference type="VEuPathDB" id="VectorBase:LLOJ005948"/>